<dbReference type="KEGG" id="chig:CH63R_09187"/>
<evidence type="ECO:0000256" key="1">
    <source>
        <dbReference type="SAM" id="MobiDB-lite"/>
    </source>
</evidence>
<evidence type="ECO:0000313" key="3">
    <source>
        <dbReference type="Proteomes" id="UP000092177"/>
    </source>
</evidence>
<accession>A0A1B7Y6N5</accession>
<protein>
    <submittedName>
        <fullName evidence="2">Uncharacterized protein</fullName>
    </submittedName>
</protein>
<keyword evidence="3" id="KW-1185">Reference proteome</keyword>
<evidence type="ECO:0000313" key="2">
    <source>
        <dbReference type="EMBL" id="OBR07666.1"/>
    </source>
</evidence>
<dbReference type="EMBL" id="LTAN01000006">
    <property type="protein sequence ID" value="OBR07666.1"/>
    <property type="molecule type" value="Genomic_DNA"/>
</dbReference>
<gene>
    <name evidence="2" type="ORF">CH63R_09187</name>
</gene>
<reference evidence="3" key="1">
    <citation type="journal article" date="2017" name="BMC Genomics">
        <title>Gapless genome assembly of Colletotrichum higginsianum reveals chromosome structure and association of transposable elements with secondary metabolite gene clusters.</title>
        <authorList>
            <person name="Dallery J.-F."/>
            <person name="Lapalu N."/>
            <person name="Zampounis A."/>
            <person name="Pigne S."/>
            <person name="Luyten I."/>
            <person name="Amselem J."/>
            <person name="Wittenberg A.H.J."/>
            <person name="Zhou S."/>
            <person name="de Queiroz M.V."/>
            <person name="Robin G.P."/>
            <person name="Auger A."/>
            <person name="Hainaut M."/>
            <person name="Henrissat B."/>
            <person name="Kim K.-T."/>
            <person name="Lee Y.-H."/>
            <person name="Lespinet O."/>
            <person name="Schwartz D.C."/>
            <person name="Thon M.R."/>
            <person name="O'Connell R.J."/>
        </authorList>
    </citation>
    <scope>NUCLEOTIDE SEQUENCE [LARGE SCALE GENOMIC DNA]</scope>
    <source>
        <strain evidence="3">IMI 349063</strain>
    </source>
</reference>
<dbReference type="Proteomes" id="UP000092177">
    <property type="component" value="Chromosome 6"/>
</dbReference>
<comment type="caution">
    <text evidence="2">The sequence shown here is derived from an EMBL/GenBank/DDBJ whole genome shotgun (WGS) entry which is preliminary data.</text>
</comment>
<dbReference type="VEuPathDB" id="FungiDB:CH63R_09187"/>
<dbReference type="GeneID" id="28868268"/>
<dbReference type="AlphaFoldDB" id="A0A1B7Y6N5"/>
<sequence>MFPYAFARRTATPPNSAMGRRQTQKEMPNDSQRSAEIGIGVGDKKHVRNLEMTRTPAKRASSGAGSRLSDFGVPAAYEYIVQYIQRKPRVSQFRLRSSFGISSEDRSCPLPGQAPLAPPSEIHLIHTKEGGELSAGTDIFASSKQTRRLGVKVSIL</sequence>
<proteinExistence type="predicted"/>
<dbReference type="RefSeq" id="XP_018156184.1">
    <property type="nucleotide sequence ID" value="XM_018304161.1"/>
</dbReference>
<feature type="region of interest" description="Disordered" evidence="1">
    <location>
        <begin position="1"/>
        <end position="36"/>
    </location>
</feature>
<name>A0A1B7Y6N5_COLHI</name>
<organism evidence="2 3">
    <name type="scientific">Colletotrichum higginsianum (strain IMI 349063)</name>
    <name type="common">Crucifer anthracnose fungus</name>
    <dbReference type="NCBI Taxonomy" id="759273"/>
    <lineage>
        <taxon>Eukaryota</taxon>
        <taxon>Fungi</taxon>
        <taxon>Dikarya</taxon>
        <taxon>Ascomycota</taxon>
        <taxon>Pezizomycotina</taxon>
        <taxon>Sordariomycetes</taxon>
        <taxon>Hypocreomycetidae</taxon>
        <taxon>Glomerellales</taxon>
        <taxon>Glomerellaceae</taxon>
        <taxon>Colletotrichum</taxon>
        <taxon>Colletotrichum destructivum species complex</taxon>
    </lineage>
</organism>